<dbReference type="PANTHER" id="PTHR38102:SF1">
    <property type="entry name" value="PERIPLASMIC CHAPERONE SPY"/>
    <property type="match status" value="1"/>
</dbReference>
<evidence type="ECO:0000256" key="5">
    <source>
        <dbReference type="SAM" id="MobiDB-lite"/>
    </source>
</evidence>
<evidence type="ECO:0000256" key="2">
    <source>
        <dbReference type="ARBA" id="ARBA00008441"/>
    </source>
</evidence>
<proteinExistence type="inferred from homology"/>
<dbReference type="CDD" id="cd09916">
    <property type="entry name" value="CpxP_like"/>
    <property type="match status" value="1"/>
</dbReference>
<feature type="signal peptide" evidence="6">
    <location>
        <begin position="1"/>
        <end position="27"/>
    </location>
</feature>
<keyword evidence="3 6" id="KW-0732">Signal</keyword>
<evidence type="ECO:0000256" key="6">
    <source>
        <dbReference type="SAM" id="SignalP"/>
    </source>
</evidence>
<dbReference type="EMBL" id="JBEWZI010000032">
    <property type="protein sequence ID" value="MET7016229.1"/>
    <property type="molecule type" value="Genomic_DNA"/>
</dbReference>
<dbReference type="InterPro" id="IPR012899">
    <property type="entry name" value="LTXXQ"/>
</dbReference>
<comment type="similarity">
    <text evidence="2">Belongs to the CpxP/Spy family.</text>
</comment>
<sequence length="177" mass="19374">MTQTHSTIRRFLTVSALALAVPLSALAQTPPAASAPAAGAAPMQHGQHGHRGHHGRADSGMRGGHMFMLRGLDLSAAQQEQVKTLFEAQRPAFEEKSKAVREARNALHLLVSSGKYTPERANELTKDIAQKESVSLLFMAEQGNKLMQILTPEQRTKLQARMQEKSSTRGRMHGGRF</sequence>
<feature type="chain" id="PRO_5046278217" evidence="6">
    <location>
        <begin position="28"/>
        <end position="177"/>
    </location>
</feature>
<keyword evidence="4" id="KW-0574">Periplasm</keyword>
<evidence type="ECO:0000313" key="8">
    <source>
        <dbReference type="Proteomes" id="UP001549691"/>
    </source>
</evidence>
<comment type="caution">
    <text evidence="7">The sequence shown here is derived from an EMBL/GenBank/DDBJ whole genome shotgun (WGS) entry which is preliminary data.</text>
</comment>
<evidence type="ECO:0000256" key="3">
    <source>
        <dbReference type="ARBA" id="ARBA00022729"/>
    </source>
</evidence>
<dbReference type="PANTHER" id="PTHR38102">
    <property type="entry name" value="PERIPLASMIC CHAPERONE SPY"/>
    <property type="match status" value="1"/>
</dbReference>
<comment type="subcellular location">
    <subcellularLocation>
        <location evidence="1">Periplasm</location>
    </subcellularLocation>
</comment>
<evidence type="ECO:0000256" key="1">
    <source>
        <dbReference type="ARBA" id="ARBA00004418"/>
    </source>
</evidence>
<evidence type="ECO:0000313" key="7">
    <source>
        <dbReference type="EMBL" id="MET7016229.1"/>
    </source>
</evidence>
<evidence type="ECO:0000256" key="4">
    <source>
        <dbReference type="ARBA" id="ARBA00022764"/>
    </source>
</evidence>
<dbReference type="PROSITE" id="PS51318">
    <property type="entry name" value="TAT"/>
    <property type="match status" value="1"/>
</dbReference>
<dbReference type="RefSeq" id="WP_354602688.1">
    <property type="nucleotide sequence ID" value="NZ_JBEWZI010000032.1"/>
</dbReference>
<gene>
    <name evidence="7" type="ORF">ABXR19_18735</name>
</gene>
<keyword evidence="8" id="KW-1185">Reference proteome</keyword>
<feature type="compositionally biased region" description="Low complexity" evidence="5">
    <location>
        <begin position="33"/>
        <end position="46"/>
    </location>
</feature>
<protein>
    <submittedName>
        <fullName evidence="7">Spy/CpxP family protein refolding chaperone</fullName>
    </submittedName>
</protein>
<accession>A0ABV2TQN6</accession>
<feature type="region of interest" description="Disordered" evidence="5">
    <location>
        <begin position="33"/>
        <end position="63"/>
    </location>
</feature>
<dbReference type="Pfam" id="PF07813">
    <property type="entry name" value="LTXXQ"/>
    <property type="match status" value="1"/>
</dbReference>
<name>A0ABV2TQN6_9RHOO</name>
<organism evidence="7 8">
    <name type="scientific">Uliginosibacterium flavum</name>
    <dbReference type="NCBI Taxonomy" id="1396831"/>
    <lineage>
        <taxon>Bacteria</taxon>
        <taxon>Pseudomonadati</taxon>
        <taxon>Pseudomonadota</taxon>
        <taxon>Betaproteobacteria</taxon>
        <taxon>Rhodocyclales</taxon>
        <taxon>Zoogloeaceae</taxon>
        <taxon>Uliginosibacterium</taxon>
    </lineage>
</organism>
<dbReference type="Proteomes" id="UP001549691">
    <property type="component" value="Unassembled WGS sequence"/>
</dbReference>
<dbReference type="Gene3D" id="1.20.120.1490">
    <property type="match status" value="1"/>
</dbReference>
<reference evidence="7 8" key="1">
    <citation type="submission" date="2024-07" db="EMBL/GenBank/DDBJ databases">
        <title>Uliginosibacterium flavum JJ3220;KACC:17644.</title>
        <authorList>
            <person name="Kim M.K."/>
        </authorList>
    </citation>
    <scope>NUCLEOTIDE SEQUENCE [LARGE SCALE GENOMIC DNA]</scope>
    <source>
        <strain evidence="7 8">KACC:17644</strain>
    </source>
</reference>
<dbReference type="InterPro" id="IPR052211">
    <property type="entry name" value="Cpx_auxiliary_protein"/>
</dbReference>
<dbReference type="InterPro" id="IPR006311">
    <property type="entry name" value="TAT_signal"/>
</dbReference>
<dbReference type="PIRSF" id="PIRSF034445">
    <property type="entry name" value="CpxP_Spy"/>
    <property type="match status" value="1"/>
</dbReference>